<evidence type="ECO:0000256" key="2">
    <source>
        <dbReference type="ARBA" id="ARBA00005330"/>
    </source>
</evidence>
<dbReference type="OrthoDB" id="1232at2759"/>
<evidence type="ECO:0000256" key="1">
    <source>
        <dbReference type="ARBA" id="ARBA00004123"/>
    </source>
</evidence>
<keyword evidence="3" id="KW-0805">Transcription regulation</keyword>
<name>A0A1E3PU49_9ASCO</name>
<dbReference type="InterPro" id="IPR019340">
    <property type="entry name" value="Histone_AcTrfase_su3"/>
</dbReference>
<feature type="compositionally biased region" description="Basic residues" evidence="6">
    <location>
        <begin position="287"/>
        <end position="297"/>
    </location>
</feature>
<evidence type="ECO:0000256" key="3">
    <source>
        <dbReference type="ARBA" id="ARBA00023015"/>
    </source>
</evidence>
<feature type="region of interest" description="Disordered" evidence="6">
    <location>
        <begin position="287"/>
        <end position="323"/>
    </location>
</feature>
<dbReference type="Proteomes" id="UP000095009">
    <property type="component" value="Unassembled WGS sequence"/>
</dbReference>
<feature type="region of interest" description="Disordered" evidence="6">
    <location>
        <begin position="71"/>
        <end position="94"/>
    </location>
</feature>
<protein>
    <submittedName>
        <fullName evidence="7">Uncharacterized protein</fullName>
    </submittedName>
</protein>
<dbReference type="PANTHER" id="PTHR13556:SF2">
    <property type="entry name" value="TRANSCRIPTIONAL ADAPTER 3"/>
    <property type="match status" value="1"/>
</dbReference>
<dbReference type="AlphaFoldDB" id="A0A1E3PU49"/>
<organism evidence="7 8">
    <name type="scientific">Nadsonia fulvescens var. elongata DSM 6958</name>
    <dbReference type="NCBI Taxonomy" id="857566"/>
    <lineage>
        <taxon>Eukaryota</taxon>
        <taxon>Fungi</taxon>
        <taxon>Dikarya</taxon>
        <taxon>Ascomycota</taxon>
        <taxon>Saccharomycotina</taxon>
        <taxon>Dipodascomycetes</taxon>
        <taxon>Dipodascales</taxon>
        <taxon>Dipodascales incertae sedis</taxon>
        <taxon>Nadsonia</taxon>
    </lineage>
</organism>
<dbReference type="STRING" id="857566.A0A1E3PU49"/>
<comment type="similarity">
    <text evidence="2">Belongs to the NGG1 family.</text>
</comment>
<feature type="compositionally biased region" description="Basic and acidic residues" evidence="6">
    <location>
        <begin position="72"/>
        <end position="85"/>
    </location>
</feature>
<dbReference type="GO" id="GO:0003713">
    <property type="term" value="F:transcription coactivator activity"/>
    <property type="evidence" value="ECO:0007669"/>
    <property type="project" value="TreeGrafter"/>
</dbReference>
<evidence type="ECO:0000313" key="7">
    <source>
        <dbReference type="EMBL" id="ODQ68482.1"/>
    </source>
</evidence>
<dbReference type="EMBL" id="KV454406">
    <property type="protein sequence ID" value="ODQ68482.1"/>
    <property type="molecule type" value="Genomic_DNA"/>
</dbReference>
<sequence>MLETDEISCGPLASRLLSALLKEGIDDTSAANNFQSECERFGSETPNDAKIKRMNVEDGVKIKDEIDIEKEDVDKNSVENGKDSNENENDNATGVSPLIDLQWKVSSIKGDYATLEQRLKREFKYVGIVDVSVLKNLQNFGDDGLVNGSSGINGRDSDVAAALKKSSRKRKRNIIKAESSDDDNSGDDSSNRNNSNGVINGSSGNSNENGESLSDFEIDFVRNRQDDEICRELRALQQKLKQTTKLNQARKNRLLPVLREQLAWQEYSSILDDLDKQVDQAYTKRLRNAPKGKKKKGIASTTIAGSGNAGNTSSGVAGSGVNSSGLASVASNERAGLKQLLEKRKRWIEKIGPVFRDPQVMKRIPKESVFGDLDKEIENDDMDELMADNESADEENGVFN</sequence>
<comment type="subcellular location">
    <subcellularLocation>
        <location evidence="1">Nucleus</location>
    </subcellularLocation>
</comment>
<evidence type="ECO:0000256" key="4">
    <source>
        <dbReference type="ARBA" id="ARBA00023163"/>
    </source>
</evidence>
<dbReference type="GO" id="GO:0005634">
    <property type="term" value="C:nucleus"/>
    <property type="evidence" value="ECO:0007669"/>
    <property type="project" value="UniProtKB-SubCell"/>
</dbReference>
<keyword evidence="8" id="KW-1185">Reference proteome</keyword>
<feature type="compositionally biased region" description="Low complexity" evidence="6">
    <location>
        <begin position="304"/>
        <end position="323"/>
    </location>
</feature>
<dbReference type="PANTHER" id="PTHR13556">
    <property type="entry name" value="TRANSCRIPTIONAL ADAPTER 3-RELATED"/>
    <property type="match status" value="1"/>
</dbReference>
<keyword evidence="5" id="KW-0539">Nucleus</keyword>
<proteinExistence type="inferred from homology"/>
<gene>
    <name evidence="7" type="ORF">NADFUDRAFT_81434</name>
</gene>
<keyword evidence="4" id="KW-0804">Transcription</keyword>
<reference evidence="7 8" key="1">
    <citation type="journal article" date="2016" name="Proc. Natl. Acad. Sci. U.S.A.">
        <title>Comparative genomics of biotechnologically important yeasts.</title>
        <authorList>
            <person name="Riley R."/>
            <person name="Haridas S."/>
            <person name="Wolfe K.H."/>
            <person name="Lopes M.R."/>
            <person name="Hittinger C.T."/>
            <person name="Goeker M."/>
            <person name="Salamov A.A."/>
            <person name="Wisecaver J.H."/>
            <person name="Long T.M."/>
            <person name="Calvey C.H."/>
            <person name="Aerts A.L."/>
            <person name="Barry K.W."/>
            <person name="Choi C."/>
            <person name="Clum A."/>
            <person name="Coughlan A.Y."/>
            <person name="Deshpande S."/>
            <person name="Douglass A.P."/>
            <person name="Hanson S.J."/>
            <person name="Klenk H.-P."/>
            <person name="LaButti K.M."/>
            <person name="Lapidus A."/>
            <person name="Lindquist E.A."/>
            <person name="Lipzen A.M."/>
            <person name="Meier-Kolthoff J.P."/>
            <person name="Ohm R.A."/>
            <person name="Otillar R.P."/>
            <person name="Pangilinan J.L."/>
            <person name="Peng Y."/>
            <person name="Rokas A."/>
            <person name="Rosa C.A."/>
            <person name="Scheuner C."/>
            <person name="Sibirny A.A."/>
            <person name="Slot J.C."/>
            <person name="Stielow J.B."/>
            <person name="Sun H."/>
            <person name="Kurtzman C.P."/>
            <person name="Blackwell M."/>
            <person name="Grigoriev I.V."/>
            <person name="Jeffries T.W."/>
        </authorList>
    </citation>
    <scope>NUCLEOTIDE SEQUENCE [LARGE SCALE GENOMIC DNA]</scope>
    <source>
        <strain evidence="7 8">DSM 6958</strain>
    </source>
</reference>
<dbReference type="Pfam" id="PF10198">
    <property type="entry name" value="Ada3"/>
    <property type="match status" value="1"/>
</dbReference>
<accession>A0A1E3PU49</accession>
<dbReference type="GO" id="GO:0000124">
    <property type="term" value="C:SAGA complex"/>
    <property type="evidence" value="ECO:0007669"/>
    <property type="project" value="TreeGrafter"/>
</dbReference>
<dbReference type="GO" id="GO:0006357">
    <property type="term" value="P:regulation of transcription by RNA polymerase II"/>
    <property type="evidence" value="ECO:0007669"/>
    <property type="project" value="TreeGrafter"/>
</dbReference>
<feature type="region of interest" description="Disordered" evidence="6">
    <location>
        <begin position="170"/>
        <end position="212"/>
    </location>
</feature>
<feature type="compositionally biased region" description="Low complexity" evidence="6">
    <location>
        <begin position="187"/>
        <end position="212"/>
    </location>
</feature>
<evidence type="ECO:0000313" key="8">
    <source>
        <dbReference type="Proteomes" id="UP000095009"/>
    </source>
</evidence>
<evidence type="ECO:0000256" key="5">
    <source>
        <dbReference type="ARBA" id="ARBA00023242"/>
    </source>
</evidence>
<evidence type="ECO:0000256" key="6">
    <source>
        <dbReference type="SAM" id="MobiDB-lite"/>
    </source>
</evidence>